<evidence type="ECO:0000313" key="2">
    <source>
        <dbReference type="Proteomes" id="UP000323324"/>
    </source>
</evidence>
<proteinExistence type="predicted"/>
<protein>
    <submittedName>
        <fullName evidence="1">Uncharacterized protein</fullName>
    </submittedName>
</protein>
<dbReference type="AlphaFoldDB" id="A0A8H2LD87"/>
<reference evidence="1 2" key="1">
    <citation type="submission" date="2019-08" db="EMBL/GenBank/DDBJ databases">
        <title>Genomes of Antarctic Bizionia species.</title>
        <authorList>
            <person name="Bowman J.P."/>
        </authorList>
    </citation>
    <scope>NUCLEOTIDE SEQUENCE [LARGE SCALE GENOMIC DNA]</scope>
    <source>
        <strain evidence="1 2">HFD</strain>
    </source>
</reference>
<name>A0A8H2LD87_9FLAO</name>
<gene>
    <name evidence="1" type="ORF">ES676_12440</name>
</gene>
<sequence length="83" mass="9411">MQRQCRDYLSDFNSWSQKTHAEQWKLFPKNSGCYLSLGETAFSNVDLYTILTNKDAKGNKGAIIAMVKGTKADVVIQYSIRCL</sequence>
<organism evidence="1 2">
    <name type="scientific">Bizionia saleffrena</name>
    <dbReference type="NCBI Taxonomy" id="291189"/>
    <lineage>
        <taxon>Bacteria</taxon>
        <taxon>Pseudomonadati</taxon>
        <taxon>Bacteroidota</taxon>
        <taxon>Flavobacteriia</taxon>
        <taxon>Flavobacteriales</taxon>
        <taxon>Flavobacteriaceae</taxon>
        <taxon>Bizionia</taxon>
    </lineage>
</organism>
<evidence type="ECO:0000313" key="1">
    <source>
        <dbReference type="EMBL" id="TYB71471.1"/>
    </source>
</evidence>
<dbReference type="RefSeq" id="WP_148370652.1">
    <property type="nucleotide sequence ID" value="NZ_VSKM01000015.1"/>
</dbReference>
<accession>A0A8H2LD87</accession>
<keyword evidence="2" id="KW-1185">Reference proteome</keyword>
<dbReference type="EMBL" id="VSKM01000015">
    <property type="protein sequence ID" value="TYB71471.1"/>
    <property type="molecule type" value="Genomic_DNA"/>
</dbReference>
<dbReference type="Proteomes" id="UP000323324">
    <property type="component" value="Unassembled WGS sequence"/>
</dbReference>
<comment type="caution">
    <text evidence="1">The sequence shown here is derived from an EMBL/GenBank/DDBJ whole genome shotgun (WGS) entry which is preliminary data.</text>
</comment>